<feature type="domain" description="HpcH/HpaI aldolase/citrate lyase" evidence="4">
    <location>
        <begin position="12"/>
        <end position="231"/>
    </location>
</feature>
<protein>
    <submittedName>
        <fullName evidence="5">2-dehydro-3-deoxyglucarate aldolase</fullName>
    </submittedName>
</protein>
<comment type="caution">
    <text evidence="5">The sequence shown here is derived from an EMBL/GenBank/DDBJ whole genome shotgun (WGS) entry which is preliminary data.</text>
</comment>
<dbReference type="InterPro" id="IPR040442">
    <property type="entry name" value="Pyrv_kinase-like_dom_sf"/>
</dbReference>
<accession>A0ABS4BMX4</accession>
<evidence type="ECO:0000256" key="3">
    <source>
        <dbReference type="ARBA" id="ARBA00023239"/>
    </source>
</evidence>
<dbReference type="EMBL" id="JAGJCF010000023">
    <property type="protein sequence ID" value="MBP0618025.1"/>
    <property type="molecule type" value="Genomic_DNA"/>
</dbReference>
<name>A0ABS4BMX4_9HYPH</name>
<evidence type="ECO:0000313" key="6">
    <source>
        <dbReference type="Proteomes" id="UP000678276"/>
    </source>
</evidence>
<evidence type="ECO:0000313" key="5">
    <source>
        <dbReference type="EMBL" id="MBP0618025.1"/>
    </source>
</evidence>
<dbReference type="Gene3D" id="3.20.20.60">
    <property type="entry name" value="Phosphoenolpyruvate-binding domains"/>
    <property type="match status" value="1"/>
</dbReference>
<dbReference type="Pfam" id="PF03328">
    <property type="entry name" value="HpcH_HpaI"/>
    <property type="match status" value="1"/>
</dbReference>
<gene>
    <name evidence="5" type="ORF">J6595_20790</name>
</gene>
<dbReference type="PANTHER" id="PTHR30502:SF0">
    <property type="entry name" value="PHOSPHOENOLPYRUVATE CARBOXYLASE FAMILY PROTEIN"/>
    <property type="match status" value="1"/>
</dbReference>
<dbReference type="SUPFAM" id="SSF51621">
    <property type="entry name" value="Phosphoenolpyruvate/pyruvate domain"/>
    <property type="match status" value="1"/>
</dbReference>
<keyword evidence="3" id="KW-0456">Lyase</keyword>
<proteinExistence type="inferred from homology"/>
<evidence type="ECO:0000259" key="4">
    <source>
        <dbReference type="Pfam" id="PF03328"/>
    </source>
</evidence>
<evidence type="ECO:0000256" key="2">
    <source>
        <dbReference type="ARBA" id="ARBA00022723"/>
    </source>
</evidence>
<dbReference type="InterPro" id="IPR050251">
    <property type="entry name" value="HpcH-HpaI_aldolase"/>
</dbReference>
<dbReference type="PANTHER" id="PTHR30502">
    <property type="entry name" value="2-KETO-3-DEOXY-L-RHAMNONATE ALDOLASE"/>
    <property type="match status" value="1"/>
</dbReference>
<keyword evidence="6" id="KW-1185">Reference proteome</keyword>
<evidence type="ECO:0000256" key="1">
    <source>
        <dbReference type="ARBA" id="ARBA00005568"/>
    </source>
</evidence>
<keyword evidence="2" id="KW-0479">Metal-binding</keyword>
<organism evidence="5 6">
    <name type="scientific">Jiella mangrovi</name>
    <dbReference type="NCBI Taxonomy" id="2821407"/>
    <lineage>
        <taxon>Bacteria</taxon>
        <taxon>Pseudomonadati</taxon>
        <taxon>Pseudomonadota</taxon>
        <taxon>Alphaproteobacteria</taxon>
        <taxon>Hyphomicrobiales</taxon>
        <taxon>Aurantimonadaceae</taxon>
        <taxon>Jiella</taxon>
    </lineage>
</organism>
<comment type="similarity">
    <text evidence="1">Belongs to the HpcH/HpaI aldolase family.</text>
</comment>
<reference evidence="5 6" key="1">
    <citation type="submission" date="2021-04" db="EMBL/GenBank/DDBJ databases">
        <title>Whole genome sequence of Jiella sp. KSK16Y-1.</title>
        <authorList>
            <person name="Tuo L."/>
        </authorList>
    </citation>
    <scope>NUCLEOTIDE SEQUENCE [LARGE SCALE GENOMIC DNA]</scope>
    <source>
        <strain evidence="5 6">KSK16Y-1</strain>
    </source>
</reference>
<dbReference type="Proteomes" id="UP000678276">
    <property type="component" value="Unassembled WGS sequence"/>
</dbReference>
<dbReference type="InterPro" id="IPR005000">
    <property type="entry name" value="Aldolase/citrate-lyase_domain"/>
</dbReference>
<dbReference type="InterPro" id="IPR015813">
    <property type="entry name" value="Pyrv/PenolPyrv_kinase-like_dom"/>
</dbReference>
<sequence>MLDEKRDMPPLGTWLMSAAPGPSEAIGHTGFDFVVVDMEHVPVEVANLPDILRAVGCTPAEPIVRLAWNDMVMTKKVLDAGAQTVMVPFVETAEEARAAVASVKYPPVGVRGVAAVHRASRYGAVPDYLKRANDETYVIAQLETPEAVGRLAEIAGVPGIDAVFVGPGDLSAAMGHIGDIGNAEVQALIEKAARDAKAAGTKIGIVGPNPAMVRRFLDYGYDFSAMASDIAMMTGRARDWLGELRGQPAKEQGKVSSAY</sequence>